<protein>
    <submittedName>
        <fullName evidence="2">Uncharacterized protein</fullName>
    </submittedName>
</protein>
<reference evidence="2 3" key="1">
    <citation type="journal article" date="2014" name="Genome Announc.">
        <title>Draft genome sequence of Sclerotinia borealis, a psychrophilic plant pathogenic fungus.</title>
        <authorList>
            <person name="Mardanov A.V."/>
            <person name="Beletsky A.V."/>
            <person name="Kadnikov V.V."/>
            <person name="Ignatov A.N."/>
            <person name="Ravin N.V."/>
        </authorList>
    </citation>
    <scope>NUCLEOTIDE SEQUENCE [LARGE SCALE GENOMIC DNA]</scope>
    <source>
        <strain evidence="3">F-4157</strain>
    </source>
</reference>
<evidence type="ECO:0000313" key="2">
    <source>
        <dbReference type="EMBL" id="ESZ90169.1"/>
    </source>
</evidence>
<feature type="compositionally biased region" description="Polar residues" evidence="1">
    <location>
        <begin position="402"/>
        <end position="422"/>
    </location>
</feature>
<feature type="compositionally biased region" description="Low complexity" evidence="1">
    <location>
        <begin position="143"/>
        <end position="160"/>
    </location>
</feature>
<sequence>MGESDDSKVNELQLFNPRKRLRLEQLLPQKLSQLPLKKQKSKHLPRGSQPPAEFWDNLSKIWLTEDALEDQPVTRSVVAKWKNKWEHTQPATDSLARYSAEDIQLVARHGGLDLSDIIGYRNPLYCIMSSKQSISRGRKRKLTTPLNTKSTTHTTTTENTGPYDRNFQQALIDGGVYSNNYRHPDGMIPIIEGNIEKAEYSSGGIPFTNLDDLTAAALVSFGNPDRYYGSRPERLSLQVRTKLSNHIIPSTQLDLPVAPNFVLAVKGPNRSFSVAQRHANYDGALCARGMNSLQSYGQDETAYDNNASTITSIYYGGCLNMYTSHSAQPNGPGSRPEYYMTQINAWAMTGNVKAFRDGARAFRNARDWAKEQRDEAIRQANTRANDIKVSTFVATASPGVTPESQSQQSLSTQIVASNTSKPPHQDSDKSSEDSDTSSDELARDMTPPAKRSKS</sequence>
<feature type="compositionally biased region" description="Basic and acidic residues" evidence="1">
    <location>
        <begin position="423"/>
        <end position="432"/>
    </location>
</feature>
<feature type="region of interest" description="Disordered" evidence="1">
    <location>
        <begin position="398"/>
        <end position="454"/>
    </location>
</feature>
<dbReference type="STRING" id="1432307.W9C5I1"/>
<evidence type="ECO:0000313" key="3">
    <source>
        <dbReference type="Proteomes" id="UP000019487"/>
    </source>
</evidence>
<dbReference type="AlphaFoldDB" id="W9C5I1"/>
<comment type="caution">
    <text evidence="2">The sequence shown here is derived from an EMBL/GenBank/DDBJ whole genome shotgun (WGS) entry which is preliminary data.</text>
</comment>
<organism evidence="2 3">
    <name type="scientific">Sclerotinia borealis (strain F-4128)</name>
    <dbReference type="NCBI Taxonomy" id="1432307"/>
    <lineage>
        <taxon>Eukaryota</taxon>
        <taxon>Fungi</taxon>
        <taxon>Dikarya</taxon>
        <taxon>Ascomycota</taxon>
        <taxon>Pezizomycotina</taxon>
        <taxon>Leotiomycetes</taxon>
        <taxon>Helotiales</taxon>
        <taxon>Sclerotiniaceae</taxon>
        <taxon>Sclerotinia</taxon>
    </lineage>
</organism>
<gene>
    <name evidence="2" type="ORF">SBOR_9443</name>
</gene>
<dbReference type="Proteomes" id="UP000019487">
    <property type="component" value="Unassembled WGS sequence"/>
</dbReference>
<evidence type="ECO:0000256" key="1">
    <source>
        <dbReference type="SAM" id="MobiDB-lite"/>
    </source>
</evidence>
<dbReference type="OrthoDB" id="3598835at2759"/>
<proteinExistence type="predicted"/>
<accession>W9C5I1</accession>
<keyword evidence="3" id="KW-1185">Reference proteome</keyword>
<feature type="region of interest" description="Disordered" evidence="1">
    <location>
        <begin position="137"/>
        <end position="165"/>
    </location>
</feature>
<dbReference type="HOGENOM" id="CLU_023878_1_1_1"/>
<dbReference type="EMBL" id="AYSA01000682">
    <property type="protein sequence ID" value="ESZ90169.1"/>
    <property type="molecule type" value="Genomic_DNA"/>
</dbReference>
<name>W9C5I1_SCLBF</name>